<evidence type="ECO:0000313" key="2">
    <source>
        <dbReference type="Proteomes" id="UP000321379"/>
    </source>
</evidence>
<dbReference type="AlphaFoldDB" id="A0A5C8UMA4"/>
<name>A0A5C8UMA4_9MICO</name>
<proteinExistence type="predicted"/>
<keyword evidence="2" id="KW-1185">Reference proteome</keyword>
<dbReference type="InterPro" id="IPR012349">
    <property type="entry name" value="Split_barrel_FMN-bd"/>
</dbReference>
<protein>
    <submittedName>
        <fullName evidence="1">Pyridoxamine 5'-phosphate oxidase family protein</fullName>
    </submittedName>
</protein>
<dbReference type="Gene3D" id="2.30.110.10">
    <property type="entry name" value="Electron Transport, Fmn-binding Protein, Chain A"/>
    <property type="match status" value="1"/>
</dbReference>
<dbReference type="Proteomes" id="UP000321379">
    <property type="component" value="Unassembled WGS sequence"/>
</dbReference>
<dbReference type="InterPro" id="IPR024747">
    <property type="entry name" value="Pyridox_Oxase-rel"/>
</dbReference>
<gene>
    <name evidence="1" type="ORF">FVP33_15685</name>
</gene>
<evidence type="ECO:0000313" key="1">
    <source>
        <dbReference type="EMBL" id="TXN28961.1"/>
    </source>
</evidence>
<organism evidence="1 2">
    <name type="scientific">Lacisediminihabitans profunda</name>
    <dbReference type="NCBI Taxonomy" id="2594790"/>
    <lineage>
        <taxon>Bacteria</taxon>
        <taxon>Bacillati</taxon>
        <taxon>Actinomycetota</taxon>
        <taxon>Actinomycetes</taxon>
        <taxon>Micrococcales</taxon>
        <taxon>Microbacteriaceae</taxon>
        <taxon>Lacisediminihabitans</taxon>
    </lineage>
</organism>
<sequence length="149" mass="16972">MSPQEENIDLWSPQGPVTVLTEAESWELLDGSAFGRLGVSVANQPEIFPINYYADGDTILFRTSEGTKLLELTINSNVAFEADAYTDEWAWSVIVKGRAQMIENQEDIFEADQLPLSPWIPTLKYIYVRITPTEITGRRFLRAPEPERY</sequence>
<dbReference type="Pfam" id="PF12900">
    <property type="entry name" value="Pyridox_ox_2"/>
    <property type="match status" value="1"/>
</dbReference>
<accession>A0A5C8UMA4</accession>
<comment type="caution">
    <text evidence="1">The sequence shown here is derived from an EMBL/GenBank/DDBJ whole genome shotgun (WGS) entry which is preliminary data.</text>
</comment>
<dbReference type="RefSeq" id="WP_147784631.1">
    <property type="nucleotide sequence ID" value="NZ_VRMG01000010.1"/>
</dbReference>
<dbReference type="SUPFAM" id="SSF50475">
    <property type="entry name" value="FMN-binding split barrel"/>
    <property type="match status" value="1"/>
</dbReference>
<dbReference type="EMBL" id="VRMG01000010">
    <property type="protein sequence ID" value="TXN28961.1"/>
    <property type="molecule type" value="Genomic_DNA"/>
</dbReference>
<reference evidence="1 2" key="1">
    <citation type="submission" date="2019-08" db="EMBL/GenBank/DDBJ databases">
        <title>Bacterial whole genome sequence for Glaciihabitans sp. CHu50b-6-2.</title>
        <authorList>
            <person name="Jin L."/>
        </authorList>
    </citation>
    <scope>NUCLEOTIDE SEQUENCE [LARGE SCALE GENOMIC DNA]</scope>
    <source>
        <strain evidence="1 2">CHu50b-6-2</strain>
    </source>
</reference>